<evidence type="ECO:0000313" key="3">
    <source>
        <dbReference type="EMBL" id="TQV83229.1"/>
    </source>
</evidence>
<dbReference type="Gene3D" id="3.30.360.10">
    <property type="entry name" value="Dihydrodipicolinate Reductase, domain 2"/>
    <property type="match status" value="1"/>
</dbReference>
<dbReference type="GO" id="GO:0000166">
    <property type="term" value="F:nucleotide binding"/>
    <property type="evidence" value="ECO:0007669"/>
    <property type="project" value="InterPro"/>
</dbReference>
<dbReference type="PANTHER" id="PTHR43249:SF1">
    <property type="entry name" value="D-GLUCOSIDE 3-DEHYDROGENASE"/>
    <property type="match status" value="1"/>
</dbReference>
<dbReference type="EMBL" id="VHSH01000001">
    <property type="protein sequence ID" value="TQV83229.1"/>
    <property type="molecule type" value="Genomic_DNA"/>
</dbReference>
<dbReference type="InterPro" id="IPR000683">
    <property type="entry name" value="Gfo/Idh/MocA-like_OxRdtase_N"/>
</dbReference>
<comment type="caution">
    <text evidence="3">The sequence shown here is derived from an EMBL/GenBank/DDBJ whole genome shotgun (WGS) entry which is preliminary data.</text>
</comment>
<gene>
    <name evidence="3" type="ORF">FKG95_01105</name>
</gene>
<dbReference type="Proteomes" id="UP000315252">
    <property type="component" value="Unassembled WGS sequence"/>
</dbReference>
<evidence type="ECO:0000259" key="2">
    <source>
        <dbReference type="Pfam" id="PF22725"/>
    </source>
</evidence>
<dbReference type="InterPro" id="IPR052515">
    <property type="entry name" value="Gfo/Idh/MocA_Oxidoreductase"/>
</dbReference>
<organism evidence="3 4">
    <name type="scientific">Denitrobaculum tricleocarpae</name>
    <dbReference type="NCBI Taxonomy" id="2591009"/>
    <lineage>
        <taxon>Bacteria</taxon>
        <taxon>Pseudomonadati</taxon>
        <taxon>Pseudomonadota</taxon>
        <taxon>Alphaproteobacteria</taxon>
        <taxon>Rhodospirillales</taxon>
        <taxon>Rhodospirillaceae</taxon>
        <taxon>Denitrobaculum</taxon>
    </lineage>
</organism>
<dbReference type="PANTHER" id="PTHR43249">
    <property type="entry name" value="UDP-N-ACETYL-2-AMINO-2-DEOXY-D-GLUCURONATE OXIDASE"/>
    <property type="match status" value="1"/>
</dbReference>
<accession>A0A545U175</accession>
<evidence type="ECO:0000259" key="1">
    <source>
        <dbReference type="Pfam" id="PF01408"/>
    </source>
</evidence>
<dbReference type="Pfam" id="PF22725">
    <property type="entry name" value="GFO_IDH_MocA_C3"/>
    <property type="match status" value="1"/>
</dbReference>
<dbReference type="Gene3D" id="3.40.50.720">
    <property type="entry name" value="NAD(P)-binding Rossmann-like Domain"/>
    <property type="match status" value="1"/>
</dbReference>
<dbReference type="InterPro" id="IPR055170">
    <property type="entry name" value="GFO_IDH_MocA-like_dom"/>
</dbReference>
<dbReference type="InterPro" id="IPR036291">
    <property type="entry name" value="NAD(P)-bd_dom_sf"/>
</dbReference>
<reference evidence="3 4" key="1">
    <citation type="submission" date="2019-06" db="EMBL/GenBank/DDBJ databases">
        <title>Whole genome sequence for Rhodospirillaceae sp. R148.</title>
        <authorList>
            <person name="Wang G."/>
        </authorList>
    </citation>
    <scope>NUCLEOTIDE SEQUENCE [LARGE SCALE GENOMIC DNA]</scope>
    <source>
        <strain evidence="3 4">R148</strain>
    </source>
</reference>
<protein>
    <submittedName>
        <fullName evidence="3">Gfo/Idh/MocA family oxidoreductase</fullName>
    </submittedName>
</protein>
<proteinExistence type="predicted"/>
<dbReference type="RefSeq" id="WP_142894312.1">
    <property type="nucleotide sequence ID" value="NZ_ML660052.1"/>
</dbReference>
<keyword evidence="4" id="KW-1185">Reference proteome</keyword>
<feature type="domain" description="Gfo/Idh/MocA-like oxidoreductase N-terminal" evidence="1">
    <location>
        <begin position="5"/>
        <end position="115"/>
    </location>
</feature>
<dbReference type="SUPFAM" id="SSF55347">
    <property type="entry name" value="Glyceraldehyde-3-phosphate dehydrogenase-like, C-terminal domain"/>
    <property type="match status" value="1"/>
</dbReference>
<dbReference type="OrthoDB" id="9781031at2"/>
<name>A0A545U175_9PROT</name>
<sequence length="356" mass="38372">MSGAIRVAILGAGIGREHLAAYRQLPERFEVKAVCDLDRDRAASIIQDNAIRIETDAARMLSDPEIDLIDVCLPPHLHFEMAVRALQAGKHVVCEKPLVCSLKEADALIEVAAGSKGSLIPVFQYRYGPAITQLHALMEAGLTGRPYAASLETHWNRNAEYYAVPWRGTWAGEQGGAVLGHAIHNHDLLMHILGPVARLSAMTTTRVNGIEVEDCAAISFQMENGAVASSSITLGAASDTTRLRICFEGLTAESGPEPYAPATGPWRFEAREPADQTRVDEVVASVPAVKTGFTGFFEALADSLAGQGGREVTLADGRRSIELVTAIYHASRFDKVVKLPLAAGTTLYESWIPTET</sequence>
<dbReference type="Pfam" id="PF01408">
    <property type="entry name" value="GFO_IDH_MocA"/>
    <property type="match status" value="1"/>
</dbReference>
<dbReference type="SUPFAM" id="SSF51735">
    <property type="entry name" value="NAD(P)-binding Rossmann-fold domains"/>
    <property type="match status" value="1"/>
</dbReference>
<dbReference type="AlphaFoldDB" id="A0A545U175"/>
<evidence type="ECO:0000313" key="4">
    <source>
        <dbReference type="Proteomes" id="UP000315252"/>
    </source>
</evidence>
<feature type="domain" description="GFO/IDH/MocA-like oxidoreductase" evidence="2">
    <location>
        <begin position="132"/>
        <end position="248"/>
    </location>
</feature>